<dbReference type="InterPro" id="IPR024478">
    <property type="entry name" value="HlyB_4HB_MCP"/>
</dbReference>
<dbReference type="RefSeq" id="WP_053935838.1">
    <property type="nucleotide sequence ID" value="NZ_LAQT01000001.1"/>
</dbReference>
<dbReference type="SUPFAM" id="SSF58104">
    <property type="entry name" value="Methyl-accepting chemotaxis protein (MCP) signaling domain"/>
    <property type="match status" value="1"/>
</dbReference>
<dbReference type="CDD" id="cd11386">
    <property type="entry name" value="MCP_signal"/>
    <property type="match status" value="1"/>
</dbReference>
<accession>A0A0N0XKV6</accession>
<sequence length="562" mass="60365">MQWFLQLKLASKLVITFTIVALIGVLIGVVGLSRAMMLGNMLDSTYNDNLVPVAMFGESKFQLDEHYRRLYVAMLEPDAGERANQIQRMLDTERKVTAAVEADKQTVTTAHERDLLAQFDSAWPVYLTSAHKVAQMLRDNKKDDAFTVIRNETKPQYDKVAGVITGLNDENQKNAKDAHERAGGVVHEVTVLLIIIMLIGFIVAIALGLLVTRIITRQVGGEPDTAVDALRRLAEGDLAIRIHLRQGDESSMLFSLQQTISRLAGIMTDLHQSADSLASLSEEVAASAQSLSQTASEQAASIEETSASLEELTSTVSQNSENARVTEGIARQSSSHATEGGKAVRDTVSAMREIAKKISIVDDIAYQTNLLALNAAIEAARAGEHGKGFAVVAAEVRKLAERSQVAAQEISELAGNSVDKAEQAGNLLEQMLPSIQRTADLVQEIAAASSEQSQGIEQINMAVSQLTNVTQVNASSAEELTSTSEELSSHAAKAQDIVSFFRLEGQTGRVGGGGSAGVTPRVGGVAKRSFHGNGAAPRSPVRHASTRHDVAGDPDENEFTRF</sequence>
<evidence type="ECO:0000256" key="4">
    <source>
        <dbReference type="PROSITE-ProRule" id="PRU00284"/>
    </source>
</evidence>
<dbReference type="GO" id="GO:0004888">
    <property type="term" value="F:transmembrane signaling receptor activity"/>
    <property type="evidence" value="ECO:0007669"/>
    <property type="project" value="InterPro"/>
</dbReference>
<dbReference type="GO" id="GO:0005886">
    <property type="term" value="C:plasma membrane"/>
    <property type="evidence" value="ECO:0007669"/>
    <property type="project" value="TreeGrafter"/>
</dbReference>
<feature type="compositionally biased region" description="Low complexity" evidence="5">
    <location>
        <begin position="295"/>
        <end position="315"/>
    </location>
</feature>
<dbReference type="Pfam" id="PF12729">
    <property type="entry name" value="4HB_MCP_1"/>
    <property type="match status" value="1"/>
</dbReference>
<evidence type="ECO:0000256" key="6">
    <source>
        <dbReference type="SAM" id="Phobius"/>
    </source>
</evidence>
<dbReference type="PROSITE" id="PS50111">
    <property type="entry name" value="CHEMOTAXIS_TRANSDUC_2"/>
    <property type="match status" value="1"/>
</dbReference>
<evidence type="ECO:0000256" key="3">
    <source>
        <dbReference type="ARBA" id="ARBA00029447"/>
    </source>
</evidence>
<comment type="similarity">
    <text evidence="3">Belongs to the methyl-accepting chemotaxis (MCP) protein family.</text>
</comment>
<keyword evidence="6" id="KW-1133">Transmembrane helix</keyword>
<dbReference type="InterPro" id="IPR047347">
    <property type="entry name" value="YvaQ-like_sensor"/>
</dbReference>
<feature type="compositionally biased region" description="Acidic residues" evidence="5">
    <location>
        <begin position="552"/>
        <end position="562"/>
    </location>
</feature>
<dbReference type="OrthoDB" id="8899037at2"/>
<dbReference type="GO" id="GO:0006935">
    <property type="term" value="P:chemotaxis"/>
    <property type="evidence" value="ECO:0007669"/>
    <property type="project" value="UniProtKB-KW"/>
</dbReference>
<dbReference type="Gene3D" id="1.10.287.950">
    <property type="entry name" value="Methyl-accepting chemotaxis protein"/>
    <property type="match status" value="1"/>
</dbReference>
<dbReference type="STRING" id="857265.WG78_00570"/>
<dbReference type="PATRIC" id="fig|857265.3.peg.120"/>
<comment type="subcellular location">
    <subcellularLocation>
        <location evidence="1">Membrane</location>
    </subcellularLocation>
</comment>
<dbReference type="AlphaFoldDB" id="A0A0N0XKV6"/>
<evidence type="ECO:0000259" key="7">
    <source>
        <dbReference type="PROSITE" id="PS50111"/>
    </source>
</evidence>
<dbReference type="SMART" id="SM00283">
    <property type="entry name" value="MA"/>
    <property type="match status" value="1"/>
</dbReference>
<reference evidence="8 9" key="1">
    <citation type="submission" date="2015-07" db="EMBL/GenBank/DDBJ databases">
        <title>Draft genome sequence of the Amantichitinum ursilacus IGB-41, a new chitin-degrading bacterium.</title>
        <authorList>
            <person name="Kirstahler P."/>
            <person name="Guenther M."/>
            <person name="Grumaz C."/>
            <person name="Rupp S."/>
            <person name="Zibek S."/>
            <person name="Sohn K."/>
        </authorList>
    </citation>
    <scope>NUCLEOTIDE SEQUENCE [LARGE SCALE GENOMIC DNA]</scope>
    <source>
        <strain evidence="8 9">IGB-41</strain>
    </source>
</reference>
<feature type="transmembrane region" description="Helical" evidence="6">
    <location>
        <begin position="13"/>
        <end position="32"/>
    </location>
</feature>
<evidence type="ECO:0000313" key="9">
    <source>
        <dbReference type="Proteomes" id="UP000037939"/>
    </source>
</evidence>
<dbReference type="PANTHER" id="PTHR43531:SF11">
    <property type="entry name" value="METHYL-ACCEPTING CHEMOTAXIS PROTEIN 3"/>
    <property type="match status" value="1"/>
</dbReference>
<comment type="caution">
    <text evidence="8">The sequence shown here is derived from an EMBL/GenBank/DDBJ whole genome shotgun (WGS) entry which is preliminary data.</text>
</comment>
<keyword evidence="9" id="KW-1185">Reference proteome</keyword>
<keyword evidence="4" id="KW-0807">Transducer</keyword>
<keyword evidence="2" id="KW-0145">Chemotaxis</keyword>
<keyword evidence="6" id="KW-0812">Transmembrane</keyword>
<dbReference type="PANTHER" id="PTHR43531">
    <property type="entry name" value="PROTEIN ICFG"/>
    <property type="match status" value="1"/>
</dbReference>
<dbReference type="Pfam" id="PF00015">
    <property type="entry name" value="MCPsignal"/>
    <property type="match status" value="1"/>
</dbReference>
<proteinExistence type="inferred from homology"/>
<dbReference type="EMBL" id="LAQT01000001">
    <property type="protein sequence ID" value="KPC55107.1"/>
    <property type="molecule type" value="Genomic_DNA"/>
</dbReference>
<keyword evidence="6" id="KW-0472">Membrane</keyword>
<dbReference type="InterPro" id="IPR051310">
    <property type="entry name" value="MCP_chemotaxis"/>
</dbReference>
<feature type="domain" description="Methyl-accepting transducer" evidence="7">
    <location>
        <begin position="273"/>
        <end position="488"/>
    </location>
</feature>
<dbReference type="Proteomes" id="UP000037939">
    <property type="component" value="Unassembled WGS sequence"/>
</dbReference>
<feature type="region of interest" description="Disordered" evidence="5">
    <location>
        <begin position="295"/>
        <end position="344"/>
    </location>
</feature>
<evidence type="ECO:0000256" key="1">
    <source>
        <dbReference type="ARBA" id="ARBA00004370"/>
    </source>
</evidence>
<dbReference type="InterPro" id="IPR004090">
    <property type="entry name" value="Chemotax_Me-accpt_rcpt"/>
</dbReference>
<evidence type="ECO:0000256" key="5">
    <source>
        <dbReference type="SAM" id="MobiDB-lite"/>
    </source>
</evidence>
<dbReference type="GO" id="GO:0007165">
    <property type="term" value="P:signal transduction"/>
    <property type="evidence" value="ECO:0007669"/>
    <property type="project" value="UniProtKB-KW"/>
</dbReference>
<organism evidence="8 9">
    <name type="scientific">Amantichitinum ursilacus</name>
    <dbReference type="NCBI Taxonomy" id="857265"/>
    <lineage>
        <taxon>Bacteria</taxon>
        <taxon>Pseudomonadati</taxon>
        <taxon>Pseudomonadota</taxon>
        <taxon>Betaproteobacteria</taxon>
        <taxon>Neisseriales</taxon>
        <taxon>Chitinibacteraceae</taxon>
        <taxon>Amantichitinum</taxon>
    </lineage>
</organism>
<evidence type="ECO:0000313" key="8">
    <source>
        <dbReference type="EMBL" id="KPC55107.1"/>
    </source>
</evidence>
<name>A0A0N0XKV6_9NEIS</name>
<dbReference type="PRINTS" id="PR00260">
    <property type="entry name" value="CHEMTRNSDUCR"/>
</dbReference>
<feature type="region of interest" description="Disordered" evidence="5">
    <location>
        <begin position="524"/>
        <end position="562"/>
    </location>
</feature>
<dbReference type="CDD" id="cd19411">
    <property type="entry name" value="MCP2201-like_sensor"/>
    <property type="match status" value="1"/>
</dbReference>
<dbReference type="FunFam" id="1.10.287.950:FF:000001">
    <property type="entry name" value="Methyl-accepting chemotaxis sensory transducer"/>
    <property type="match status" value="1"/>
</dbReference>
<protein>
    <submittedName>
        <fullName evidence="8">Methyl-accepting chemotaxis protein I</fullName>
    </submittedName>
</protein>
<evidence type="ECO:0000256" key="2">
    <source>
        <dbReference type="ARBA" id="ARBA00022500"/>
    </source>
</evidence>
<dbReference type="InterPro" id="IPR004089">
    <property type="entry name" value="MCPsignal_dom"/>
</dbReference>
<gene>
    <name evidence="8" type="primary">tsr</name>
    <name evidence="8" type="ORF">WG78_00570</name>
</gene>
<feature type="transmembrane region" description="Helical" evidence="6">
    <location>
        <begin position="189"/>
        <end position="211"/>
    </location>
</feature>